<organism evidence="2 3">
    <name type="scientific">Brevibacterium otitidis</name>
    <dbReference type="NCBI Taxonomy" id="53364"/>
    <lineage>
        <taxon>Bacteria</taxon>
        <taxon>Bacillati</taxon>
        <taxon>Actinomycetota</taxon>
        <taxon>Actinomycetes</taxon>
        <taxon>Micrococcales</taxon>
        <taxon>Brevibacteriaceae</taxon>
        <taxon>Brevibacterium</taxon>
    </lineage>
</organism>
<comment type="caution">
    <text evidence="2">The sequence shown here is derived from an EMBL/GenBank/DDBJ whole genome shotgun (WGS) entry which is preliminary data.</text>
</comment>
<protein>
    <submittedName>
        <fullName evidence="2">Uncharacterized protein</fullName>
    </submittedName>
</protein>
<keyword evidence="1" id="KW-1133">Transmembrane helix</keyword>
<evidence type="ECO:0000256" key="1">
    <source>
        <dbReference type="SAM" id="Phobius"/>
    </source>
</evidence>
<dbReference type="EMBL" id="JBHMAU010000131">
    <property type="protein sequence ID" value="MFB9777816.1"/>
    <property type="molecule type" value="Genomic_DNA"/>
</dbReference>
<dbReference type="RefSeq" id="WP_376841813.1">
    <property type="nucleotide sequence ID" value="NZ_JBHMAU010000131.1"/>
</dbReference>
<proteinExistence type="predicted"/>
<keyword evidence="1" id="KW-0472">Membrane</keyword>
<name>A0ABV5X5Y1_9MICO</name>
<keyword evidence="1" id="KW-0812">Transmembrane</keyword>
<evidence type="ECO:0000313" key="3">
    <source>
        <dbReference type="Proteomes" id="UP001589707"/>
    </source>
</evidence>
<gene>
    <name evidence="2" type="ORF">ACFFN1_15685</name>
</gene>
<reference evidence="2 3" key="1">
    <citation type="submission" date="2024-09" db="EMBL/GenBank/DDBJ databases">
        <authorList>
            <person name="Sun Q."/>
            <person name="Mori K."/>
        </authorList>
    </citation>
    <scope>NUCLEOTIDE SEQUENCE [LARGE SCALE GENOMIC DNA]</scope>
    <source>
        <strain evidence="2 3">JCM 11683</strain>
    </source>
</reference>
<evidence type="ECO:0000313" key="2">
    <source>
        <dbReference type="EMBL" id="MFB9777816.1"/>
    </source>
</evidence>
<accession>A0ABV5X5Y1</accession>
<feature type="transmembrane region" description="Helical" evidence="1">
    <location>
        <begin position="12"/>
        <end position="36"/>
    </location>
</feature>
<sequence length="305" mass="34185">MTVKPTAKWKAHLRWIILLALVPVSFFVILTVLVFYTPYSTSDEAGLLATTFALLLWFAWFGVPAIFFILSLFAMRAAYKTSDAYQQKLRSKQHAQQQRIQQQIVQQGGPPLDESTRRAEIARASHFLNRLHSGQELPAVPAFHMTLEPGEAVHHVFRAQYARCYGMDVTYTTGSTFAVGSPLFVAGSMLASAANNASVRNRAQAMAAEQWREIQYTDVFLTDRRLIIPIGGRMLDFWFNGLRAFYPDLNRMTLIFDYGEQSEPLQLMSPGIAPASVMVVNYLQGTSGLEQHPAIGEVRALALHN</sequence>
<keyword evidence="3" id="KW-1185">Reference proteome</keyword>
<feature type="transmembrane region" description="Helical" evidence="1">
    <location>
        <begin position="48"/>
        <end position="73"/>
    </location>
</feature>
<dbReference type="Proteomes" id="UP001589707">
    <property type="component" value="Unassembled WGS sequence"/>
</dbReference>